<keyword evidence="1" id="KW-0472">Membrane</keyword>
<feature type="transmembrane region" description="Helical" evidence="1">
    <location>
        <begin position="97"/>
        <end position="117"/>
    </location>
</feature>
<name>A0A1I3F2V4_9SPHI</name>
<dbReference type="GO" id="GO:0016989">
    <property type="term" value="F:sigma factor antagonist activity"/>
    <property type="evidence" value="ECO:0007669"/>
    <property type="project" value="TreeGrafter"/>
</dbReference>
<dbReference type="Gene3D" id="2.60.120.1440">
    <property type="match status" value="1"/>
</dbReference>
<evidence type="ECO:0000259" key="3">
    <source>
        <dbReference type="Pfam" id="PF16344"/>
    </source>
</evidence>
<gene>
    <name evidence="4" type="ORF">SAMN05444682_102141</name>
</gene>
<dbReference type="InterPro" id="IPR032508">
    <property type="entry name" value="FecR_C"/>
</dbReference>
<feature type="domain" description="FecR protein" evidence="2">
    <location>
        <begin position="187"/>
        <end position="279"/>
    </location>
</feature>
<evidence type="ECO:0000313" key="4">
    <source>
        <dbReference type="EMBL" id="SFI05493.1"/>
    </source>
</evidence>
<dbReference type="PANTHER" id="PTHR30273:SF2">
    <property type="entry name" value="PROTEIN FECR"/>
    <property type="match status" value="1"/>
</dbReference>
<dbReference type="Gene3D" id="3.55.50.30">
    <property type="match status" value="1"/>
</dbReference>
<dbReference type="Proteomes" id="UP000198670">
    <property type="component" value="Unassembled WGS sequence"/>
</dbReference>
<dbReference type="STRING" id="1477437.SAMN05444682_102141"/>
<dbReference type="Pfam" id="PF16344">
    <property type="entry name" value="FecR_C"/>
    <property type="match status" value="1"/>
</dbReference>
<dbReference type="PANTHER" id="PTHR30273">
    <property type="entry name" value="PERIPLASMIC SIGNAL SENSOR AND SIGMA FACTOR ACTIVATOR FECR-RELATED"/>
    <property type="match status" value="1"/>
</dbReference>
<dbReference type="InterPro" id="IPR006860">
    <property type="entry name" value="FecR"/>
</dbReference>
<dbReference type="OrthoDB" id="1452822at2"/>
<accession>A0A1I3F2V4</accession>
<dbReference type="Pfam" id="PF04773">
    <property type="entry name" value="FecR"/>
    <property type="match status" value="1"/>
</dbReference>
<sequence>MEKREEIFRLIQRYRQGIATEEEVRHLLHQIQSGVNSDVIETAISAGLLDEPSDWMKQSADTRQKLDVLFEQMMQRRVADVKTLSSPRAIVHAIRKWLPISAAAVALIALTIGWIYFMNQSQPIPKDIEPGGNRATLTLGDGQIIELSEAQEGIVVGEEVRYLDGTNVSATRYAAQESGPNEYPMSLSTPQRGTYQITLPDGTRVWLNAASTLRYPVRFNSQERVVELAGEAYFEVRNSEAWPFKVVSESQTIEVLGTSFNVNAYPDEKAMATTLVSGSLRVTLEGLSDSQTTSVVLKPGEVAIHAAGQLEKRSGDLAASTAWKEGYFVFNNATMETIAAQIGRWYGIEVDCIDLPHQTFSAEIPRSVKLSTLLKLIESTSDLHCELIYNPDNPNEERRLMITK</sequence>
<evidence type="ECO:0000259" key="2">
    <source>
        <dbReference type="Pfam" id="PF04773"/>
    </source>
</evidence>
<keyword evidence="1" id="KW-1133">Transmembrane helix</keyword>
<feature type="domain" description="Protein FecR C-terminal" evidence="3">
    <location>
        <begin position="327"/>
        <end position="386"/>
    </location>
</feature>
<evidence type="ECO:0000313" key="5">
    <source>
        <dbReference type="Proteomes" id="UP000198670"/>
    </source>
</evidence>
<keyword evidence="5" id="KW-1185">Reference proteome</keyword>
<proteinExistence type="predicted"/>
<reference evidence="4 5" key="1">
    <citation type="submission" date="2016-10" db="EMBL/GenBank/DDBJ databases">
        <authorList>
            <person name="de Groot N.N."/>
        </authorList>
    </citation>
    <scope>NUCLEOTIDE SEQUENCE [LARGE SCALE GENOMIC DNA]</scope>
    <source>
        <strain evidence="4 5">RK1</strain>
    </source>
</reference>
<dbReference type="EMBL" id="FOQO01000002">
    <property type="protein sequence ID" value="SFI05493.1"/>
    <property type="molecule type" value="Genomic_DNA"/>
</dbReference>
<dbReference type="RefSeq" id="WP_090624733.1">
    <property type="nucleotide sequence ID" value="NZ_FOQO01000002.1"/>
</dbReference>
<keyword evidence="1" id="KW-0812">Transmembrane</keyword>
<protein>
    <submittedName>
        <fullName evidence="4">FecR family protein</fullName>
    </submittedName>
</protein>
<dbReference type="InterPro" id="IPR012373">
    <property type="entry name" value="Ferrdict_sens_TM"/>
</dbReference>
<dbReference type="AlphaFoldDB" id="A0A1I3F2V4"/>
<evidence type="ECO:0000256" key="1">
    <source>
        <dbReference type="SAM" id="Phobius"/>
    </source>
</evidence>
<organism evidence="4 5">
    <name type="scientific">Parapedobacter indicus</name>
    <dbReference type="NCBI Taxonomy" id="1477437"/>
    <lineage>
        <taxon>Bacteria</taxon>
        <taxon>Pseudomonadati</taxon>
        <taxon>Bacteroidota</taxon>
        <taxon>Sphingobacteriia</taxon>
        <taxon>Sphingobacteriales</taxon>
        <taxon>Sphingobacteriaceae</taxon>
        <taxon>Parapedobacter</taxon>
    </lineage>
</organism>